<dbReference type="PANTHER" id="PTHR30154:SF34">
    <property type="entry name" value="TRANSCRIPTIONAL REGULATOR AZLB"/>
    <property type="match status" value="1"/>
</dbReference>
<dbReference type="PRINTS" id="PR00033">
    <property type="entry name" value="HTHASNC"/>
</dbReference>
<reference evidence="5 6" key="1">
    <citation type="submission" date="2017-04" db="EMBL/GenBank/DDBJ databases">
        <title>Novel microbial lineages endemic to geothermal iron-oxide mats fill important gaps in the evolutionary history of Archaea.</title>
        <authorList>
            <person name="Jay Z.J."/>
            <person name="Beam J.P."/>
            <person name="Dlakic M."/>
            <person name="Rusch D.B."/>
            <person name="Kozubal M.A."/>
            <person name="Inskeep W.P."/>
        </authorList>
    </citation>
    <scope>NUCLEOTIDE SEQUENCE [LARGE SCALE GENOMIC DNA]</scope>
    <source>
        <strain evidence="5">BE_D</strain>
    </source>
</reference>
<dbReference type="SUPFAM" id="SSF54909">
    <property type="entry name" value="Dimeric alpha+beta barrel"/>
    <property type="match status" value="1"/>
</dbReference>
<feature type="domain" description="HTH asnC-type" evidence="4">
    <location>
        <begin position="9"/>
        <end position="84"/>
    </location>
</feature>
<evidence type="ECO:0000256" key="3">
    <source>
        <dbReference type="ARBA" id="ARBA00023163"/>
    </source>
</evidence>
<evidence type="ECO:0000313" key="6">
    <source>
        <dbReference type="Proteomes" id="UP000242015"/>
    </source>
</evidence>
<protein>
    <recommendedName>
        <fullName evidence="4">HTH asnC-type domain-containing protein</fullName>
    </recommendedName>
</protein>
<dbReference type="InterPro" id="IPR019887">
    <property type="entry name" value="Tscrpt_reg_AsnC/Lrp_C"/>
</dbReference>
<name>A0A2R6CD02_9ARCH</name>
<dbReference type="Pfam" id="PF13412">
    <property type="entry name" value="HTH_24"/>
    <property type="match status" value="1"/>
</dbReference>
<keyword evidence="3" id="KW-0804">Transcription</keyword>
<dbReference type="GO" id="GO:0043200">
    <property type="term" value="P:response to amino acid"/>
    <property type="evidence" value="ECO:0007669"/>
    <property type="project" value="TreeGrafter"/>
</dbReference>
<dbReference type="EMBL" id="NEXF01000053">
    <property type="protein sequence ID" value="PSO08769.1"/>
    <property type="molecule type" value="Genomic_DNA"/>
</dbReference>
<dbReference type="SUPFAM" id="SSF46785">
    <property type="entry name" value="Winged helix' DNA-binding domain"/>
    <property type="match status" value="1"/>
</dbReference>
<dbReference type="InterPro" id="IPR011008">
    <property type="entry name" value="Dimeric_a/b-barrel"/>
</dbReference>
<dbReference type="InterPro" id="IPR011991">
    <property type="entry name" value="ArsR-like_HTH"/>
</dbReference>
<dbReference type="SMART" id="SM00344">
    <property type="entry name" value="HTH_ASNC"/>
    <property type="match status" value="1"/>
</dbReference>
<evidence type="ECO:0000259" key="4">
    <source>
        <dbReference type="PROSITE" id="PS50956"/>
    </source>
</evidence>
<gene>
    <name evidence="5" type="ORF">B9Q04_03865</name>
</gene>
<organism evidence="5 6">
    <name type="scientific">Candidatus Marsarchaeota G2 archaeon BE_D</name>
    <dbReference type="NCBI Taxonomy" id="1978158"/>
    <lineage>
        <taxon>Archaea</taxon>
        <taxon>Candidatus Marsarchaeota</taxon>
        <taxon>Candidatus Marsarchaeota group 2</taxon>
    </lineage>
</organism>
<accession>A0A2R6CD02</accession>
<dbReference type="PROSITE" id="PS50956">
    <property type="entry name" value="HTH_ASNC_2"/>
    <property type="match status" value="1"/>
</dbReference>
<dbReference type="GO" id="GO:0005829">
    <property type="term" value="C:cytosol"/>
    <property type="evidence" value="ECO:0007669"/>
    <property type="project" value="TreeGrafter"/>
</dbReference>
<sequence length="160" mass="18119">MARRGSLKIDSVDRKILRSMLHNGKFNLKDIAQSVGVSKSTVHNRIKRLQRMGVIKSILPWLDHDKLENEFTAVSLIRAKYGPNYAEEVGKKLAAIEGVWGVYFVLGDNDFIVLSRAKNRAQLEHVIESFTKIDGVERSSTAVALKVIKEDPRDAFRIEE</sequence>
<comment type="caution">
    <text evidence="5">The sequence shown here is derived from an EMBL/GenBank/DDBJ whole genome shotgun (WGS) entry which is preliminary data.</text>
</comment>
<evidence type="ECO:0000256" key="1">
    <source>
        <dbReference type="ARBA" id="ARBA00023015"/>
    </source>
</evidence>
<dbReference type="Pfam" id="PF01037">
    <property type="entry name" value="AsnC_trans_reg"/>
    <property type="match status" value="1"/>
</dbReference>
<dbReference type="InterPro" id="IPR036388">
    <property type="entry name" value="WH-like_DNA-bd_sf"/>
</dbReference>
<evidence type="ECO:0000313" key="5">
    <source>
        <dbReference type="EMBL" id="PSO08769.1"/>
    </source>
</evidence>
<dbReference type="InterPro" id="IPR019888">
    <property type="entry name" value="Tscrpt_reg_AsnC-like"/>
</dbReference>
<dbReference type="InterPro" id="IPR036390">
    <property type="entry name" value="WH_DNA-bd_sf"/>
</dbReference>
<dbReference type="InterPro" id="IPR000485">
    <property type="entry name" value="AsnC-type_HTH_dom"/>
</dbReference>
<proteinExistence type="predicted"/>
<keyword evidence="2" id="KW-0238">DNA-binding</keyword>
<dbReference type="Proteomes" id="UP000242015">
    <property type="component" value="Unassembled WGS sequence"/>
</dbReference>
<evidence type="ECO:0000256" key="2">
    <source>
        <dbReference type="ARBA" id="ARBA00023125"/>
    </source>
</evidence>
<dbReference type="Gene3D" id="3.30.70.920">
    <property type="match status" value="1"/>
</dbReference>
<keyword evidence="1" id="KW-0805">Transcription regulation</keyword>
<dbReference type="AlphaFoldDB" id="A0A2R6CD02"/>
<dbReference type="PANTHER" id="PTHR30154">
    <property type="entry name" value="LEUCINE-RESPONSIVE REGULATORY PROTEIN"/>
    <property type="match status" value="1"/>
</dbReference>
<dbReference type="CDD" id="cd00090">
    <property type="entry name" value="HTH_ARSR"/>
    <property type="match status" value="1"/>
</dbReference>
<dbReference type="Gene3D" id="1.10.10.10">
    <property type="entry name" value="Winged helix-like DNA-binding domain superfamily/Winged helix DNA-binding domain"/>
    <property type="match status" value="1"/>
</dbReference>
<dbReference type="GO" id="GO:0043565">
    <property type="term" value="F:sequence-specific DNA binding"/>
    <property type="evidence" value="ECO:0007669"/>
    <property type="project" value="InterPro"/>
</dbReference>